<keyword evidence="2" id="KW-1185">Reference proteome</keyword>
<gene>
    <name evidence="1" type="ORF">RIMI_LOCUS10400364</name>
</gene>
<evidence type="ECO:0000313" key="2">
    <source>
        <dbReference type="Proteomes" id="UP001176940"/>
    </source>
</evidence>
<proteinExistence type="predicted"/>
<sequence length="18" mass="2006">MTGQSAIIHYTLALLSMR</sequence>
<dbReference type="EMBL" id="CAUEEQ010022420">
    <property type="protein sequence ID" value="CAJ0944374.1"/>
    <property type="molecule type" value="Genomic_DNA"/>
</dbReference>
<organism evidence="1 2">
    <name type="scientific">Ranitomeya imitator</name>
    <name type="common">mimic poison frog</name>
    <dbReference type="NCBI Taxonomy" id="111125"/>
    <lineage>
        <taxon>Eukaryota</taxon>
        <taxon>Metazoa</taxon>
        <taxon>Chordata</taxon>
        <taxon>Craniata</taxon>
        <taxon>Vertebrata</taxon>
        <taxon>Euteleostomi</taxon>
        <taxon>Amphibia</taxon>
        <taxon>Batrachia</taxon>
        <taxon>Anura</taxon>
        <taxon>Neobatrachia</taxon>
        <taxon>Hyloidea</taxon>
        <taxon>Dendrobatidae</taxon>
        <taxon>Dendrobatinae</taxon>
        <taxon>Ranitomeya</taxon>
    </lineage>
</organism>
<evidence type="ECO:0000313" key="1">
    <source>
        <dbReference type="EMBL" id="CAJ0944374.1"/>
    </source>
</evidence>
<dbReference type="Proteomes" id="UP001176940">
    <property type="component" value="Unassembled WGS sequence"/>
</dbReference>
<comment type="caution">
    <text evidence="1">The sequence shown here is derived from an EMBL/GenBank/DDBJ whole genome shotgun (WGS) entry which is preliminary data.</text>
</comment>
<name>A0ABN9LKV4_9NEOB</name>
<accession>A0ABN9LKV4</accession>
<reference evidence="1" key="1">
    <citation type="submission" date="2023-07" db="EMBL/GenBank/DDBJ databases">
        <authorList>
            <person name="Stuckert A."/>
        </authorList>
    </citation>
    <scope>NUCLEOTIDE SEQUENCE</scope>
</reference>
<protein>
    <submittedName>
        <fullName evidence="1">Uncharacterized protein</fullName>
    </submittedName>
</protein>